<name>A0ACC1PNL9_9APHY</name>
<sequence>MARSDCTSLLTAVNAARWMALVVSTVDSDVFLLPPGLTVHLPTTVHCRLGSNTANPSQLHLRVKLVSLRKLFCPENKRLRRTGSIQVFWRQLVRSESGFTWYSFLEARLFGQSVSSMAYQRSPIAESEWGGSRGGSPGLDEAATVRAQASVSLRQSRSMSCAQGPDLEQQPAGQSCLAAEMMCTGSWRLQDGCNIRAVAAA</sequence>
<accession>A0ACC1PNL9</accession>
<comment type="caution">
    <text evidence="1">The sequence shown here is derived from an EMBL/GenBank/DDBJ whole genome shotgun (WGS) entry which is preliminary data.</text>
</comment>
<protein>
    <submittedName>
        <fullName evidence="1">Uncharacterized protein</fullName>
    </submittedName>
</protein>
<proteinExistence type="predicted"/>
<keyword evidence="2" id="KW-1185">Reference proteome</keyword>
<organism evidence="1 2">
    <name type="scientific">Trametes sanguinea</name>
    <dbReference type="NCBI Taxonomy" id="158606"/>
    <lineage>
        <taxon>Eukaryota</taxon>
        <taxon>Fungi</taxon>
        <taxon>Dikarya</taxon>
        <taxon>Basidiomycota</taxon>
        <taxon>Agaricomycotina</taxon>
        <taxon>Agaricomycetes</taxon>
        <taxon>Polyporales</taxon>
        <taxon>Polyporaceae</taxon>
        <taxon>Trametes</taxon>
    </lineage>
</organism>
<dbReference type="EMBL" id="JANSHE010002054">
    <property type="protein sequence ID" value="KAJ2996435.1"/>
    <property type="molecule type" value="Genomic_DNA"/>
</dbReference>
<reference evidence="1" key="1">
    <citation type="submission" date="2022-08" db="EMBL/GenBank/DDBJ databases">
        <title>Genome Sequence of Pycnoporus sanguineus.</title>
        <authorList>
            <person name="Buettner E."/>
        </authorList>
    </citation>
    <scope>NUCLEOTIDE SEQUENCE</scope>
    <source>
        <strain evidence="1">CG-C14</strain>
    </source>
</reference>
<evidence type="ECO:0000313" key="1">
    <source>
        <dbReference type="EMBL" id="KAJ2996435.1"/>
    </source>
</evidence>
<dbReference type="Proteomes" id="UP001144978">
    <property type="component" value="Unassembled WGS sequence"/>
</dbReference>
<gene>
    <name evidence="1" type="ORF">NUW54_g7239</name>
</gene>
<evidence type="ECO:0000313" key="2">
    <source>
        <dbReference type="Proteomes" id="UP001144978"/>
    </source>
</evidence>